<dbReference type="InterPro" id="IPR025949">
    <property type="entry name" value="PapC-like_C"/>
</dbReference>
<evidence type="ECO:0000256" key="6">
    <source>
        <dbReference type="ARBA" id="ARBA00022729"/>
    </source>
</evidence>
<evidence type="ECO:0008006" key="15">
    <source>
        <dbReference type="Google" id="ProtNLM"/>
    </source>
</evidence>
<gene>
    <name evidence="13" type="ORF">CKF54_06660</name>
</gene>
<protein>
    <recommendedName>
        <fullName evidence="15">Outer membrane usher protein</fullName>
    </recommendedName>
</protein>
<comment type="caution">
    <text evidence="13">The sequence shown here is derived from an EMBL/GenBank/DDBJ whole genome shotgun (WGS) entry which is preliminary data.</text>
</comment>
<dbReference type="AlphaFoldDB" id="A0A3A1Y1U6"/>
<proteinExistence type="inferred from homology"/>
<dbReference type="Pfam" id="PF00577">
    <property type="entry name" value="Usher"/>
    <property type="match status" value="1"/>
</dbReference>
<feature type="chain" id="PRO_5017279180" description="Outer membrane usher protein" evidence="10">
    <location>
        <begin position="31"/>
        <end position="844"/>
    </location>
</feature>
<dbReference type="Gene3D" id="2.60.40.2610">
    <property type="entry name" value="Outer membrane usher protein FimD, plug domain"/>
    <property type="match status" value="1"/>
</dbReference>
<reference evidence="13 14" key="1">
    <citation type="submission" date="2017-08" db="EMBL/GenBank/DDBJ databases">
        <title>Reclassification of Bisgaard taxon 37 and 44.</title>
        <authorList>
            <person name="Christensen H."/>
        </authorList>
    </citation>
    <scope>NUCLEOTIDE SEQUENCE [LARGE SCALE GENOMIC DNA]</scope>
    <source>
        <strain evidence="13 14">B96_3</strain>
    </source>
</reference>
<dbReference type="InterPro" id="IPR037224">
    <property type="entry name" value="PapC_N_sf"/>
</dbReference>
<dbReference type="GO" id="GO:0015473">
    <property type="term" value="F:fimbrial usher porin activity"/>
    <property type="evidence" value="ECO:0007669"/>
    <property type="project" value="InterPro"/>
</dbReference>
<keyword evidence="7 9" id="KW-0472">Membrane</keyword>
<keyword evidence="4" id="KW-1134">Transmembrane beta strand</keyword>
<dbReference type="InterPro" id="IPR000015">
    <property type="entry name" value="Fimb_usher"/>
</dbReference>
<evidence type="ECO:0000259" key="11">
    <source>
        <dbReference type="Pfam" id="PF13953"/>
    </source>
</evidence>
<keyword evidence="5 9" id="KW-0812">Transmembrane</keyword>
<accession>A0A3A1Y1U6</accession>
<dbReference type="Gene3D" id="2.60.40.3110">
    <property type="match status" value="1"/>
</dbReference>
<dbReference type="PROSITE" id="PS01151">
    <property type="entry name" value="FIMBRIAL_USHER"/>
    <property type="match status" value="1"/>
</dbReference>
<organism evidence="13 14">
    <name type="scientific">Psittacicella hinzii</name>
    <dbReference type="NCBI Taxonomy" id="2028575"/>
    <lineage>
        <taxon>Bacteria</taxon>
        <taxon>Pseudomonadati</taxon>
        <taxon>Pseudomonadota</taxon>
        <taxon>Gammaproteobacteria</taxon>
        <taxon>Pasteurellales</taxon>
        <taxon>Psittacicellaceae</taxon>
        <taxon>Psittacicella</taxon>
    </lineage>
</organism>
<name>A0A3A1Y1U6_9GAMM</name>
<dbReference type="InterPro" id="IPR042186">
    <property type="entry name" value="FimD_plug_dom"/>
</dbReference>
<keyword evidence="14" id="KW-1185">Reference proteome</keyword>
<evidence type="ECO:0000256" key="10">
    <source>
        <dbReference type="SAM" id="SignalP"/>
    </source>
</evidence>
<keyword evidence="6 10" id="KW-0732">Signal</keyword>
<feature type="signal peptide" evidence="10">
    <location>
        <begin position="1"/>
        <end position="30"/>
    </location>
</feature>
<evidence type="ECO:0000313" key="13">
    <source>
        <dbReference type="EMBL" id="RIY31421.1"/>
    </source>
</evidence>
<feature type="domain" description="PapC-like C-terminal" evidence="11">
    <location>
        <begin position="769"/>
        <end position="827"/>
    </location>
</feature>
<dbReference type="Pfam" id="PF13954">
    <property type="entry name" value="PapC_N"/>
    <property type="match status" value="1"/>
</dbReference>
<dbReference type="PANTHER" id="PTHR30451:SF20">
    <property type="entry name" value="FIMBRIAE USHER"/>
    <property type="match status" value="1"/>
</dbReference>
<evidence type="ECO:0000313" key="14">
    <source>
        <dbReference type="Proteomes" id="UP000265691"/>
    </source>
</evidence>
<dbReference type="Gene3D" id="3.10.20.410">
    <property type="match status" value="1"/>
</dbReference>
<evidence type="ECO:0000256" key="9">
    <source>
        <dbReference type="RuleBase" id="RU003884"/>
    </source>
</evidence>
<dbReference type="Pfam" id="PF13953">
    <property type="entry name" value="PapC_C"/>
    <property type="match status" value="1"/>
</dbReference>
<dbReference type="OrthoDB" id="6554712at2"/>
<comment type="similarity">
    <text evidence="2 9">Belongs to the fimbrial export usher family.</text>
</comment>
<sequence>MKKFKRFSQKPINSLCLALLSLTLPATTYANSDYVEFDASFLQAMGGESIDISRFSRGNYVPPGDYIADVVLNNKFLGKVELVYVDDPANNTTKLCATPALLAILDLTSEAINSQALAGEICPSIAQVVPEAKFEFNMAELELRVGIAQAYVRQRPYGYISPARWQTGVPVLYARYNLNRYTSSNQGHKTDQYYLGVAAGLNVGRFSIRHFGSLVWSNRQSKQYSSSYTYLQHDIAPLRAQLRLGDFYTNSAITDNVSLRGVMLFSDDRMLASSERGYAPIIRGIANTNALVTVRQGGNILRQLTVPAGPFAITDLFPIAYNGNLEVEVQEANGQVQRFEVPYTATAELMRPGYSRYMLAAGRYREGTHVFNQDIVQASWQYGLTNDVTLNLGFNGAKGYHSEVIGTAINTPIGAFATNMTFSHALLDGVVFSDESSKFRGYSFSVSYNTVIKPTNTNVTVAAYRFLSKEYLALSDYINLINLRNVRIKPRHDIIGNYQAKHQLQLTVSQQLAQNYGYFYVRGIMNSYWANRAKQFNYQVGYSNNFKGVTYSVSLSQTRDSYGTKDSQLYVTFSVPLEFARSGNNRPYLTQTISQSSSNNFSSNTSLYGTLGDDGRYSYNVSYDHANNSKYNAINLSNSYVSPYATVNASFSKDNKDNRQFSYGISGAVVAHPRGVTLANDVSDTFAIVHAKGATGAKISGTLGNQIDIFGNGILPYLIPYALNTVGLRIDSIPDNVEFEATSTQVIPRANTAMLVEFDTTVGNTVFFDITNEGVAPPMGTLVFNGDGANIGVVTQGGRIYTRGVSNSGQLNLSWDNKTCKIDYKLSANIDPSLPVIVPVSCKF</sequence>
<keyword evidence="9" id="KW-1029">Fimbrium biogenesis</keyword>
<dbReference type="Gene3D" id="2.60.40.2070">
    <property type="match status" value="1"/>
</dbReference>
<evidence type="ECO:0000256" key="4">
    <source>
        <dbReference type="ARBA" id="ARBA00022452"/>
    </source>
</evidence>
<dbReference type="InterPro" id="IPR025885">
    <property type="entry name" value="PapC_N"/>
</dbReference>
<evidence type="ECO:0000256" key="5">
    <source>
        <dbReference type="ARBA" id="ARBA00022692"/>
    </source>
</evidence>
<keyword evidence="8 9" id="KW-0998">Cell outer membrane</keyword>
<evidence type="ECO:0000259" key="12">
    <source>
        <dbReference type="Pfam" id="PF13954"/>
    </source>
</evidence>
<keyword evidence="3 9" id="KW-0813">Transport</keyword>
<evidence type="ECO:0000256" key="2">
    <source>
        <dbReference type="ARBA" id="ARBA00008064"/>
    </source>
</evidence>
<dbReference type="InterPro" id="IPR018030">
    <property type="entry name" value="Fimbrial_membr_usher_CS"/>
</dbReference>
<evidence type="ECO:0000256" key="8">
    <source>
        <dbReference type="ARBA" id="ARBA00023237"/>
    </source>
</evidence>
<dbReference type="GO" id="GO:0009297">
    <property type="term" value="P:pilus assembly"/>
    <property type="evidence" value="ECO:0007669"/>
    <property type="project" value="InterPro"/>
</dbReference>
<dbReference type="PANTHER" id="PTHR30451">
    <property type="entry name" value="OUTER MEMBRANE USHER PROTEIN"/>
    <property type="match status" value="1"/>
</dbReference>
<dbReference type="Proteomes" id="UP000265691">
    <property type="component" value="Unassembled WGS sequence"/>
</dbReference>
<evidence type="ECO:0000256" key="1">
    <source>
        <dbReference type="ARBA" id="ARBA00004571"/>
    </source>
</evidence>
<dbReference type="InterPro" id="IPR043142">
    <property type="entry name" value="PapC-like_C_sf"/>
</dbReference>
<dbReference type="GO" id="GO:0009279">
    <property type="term" value="C:cell outer membrane"/>
    <property type="evidence" value="ECO:0007669"/>
    <property type="project" value="UniProtKB-SubCell"/>
</dbReference>
<dbReference type="EMBL" id="NRHC01000094">
    <property type="protein sequence ID" value="RIY31421.1"/>
    <property type="molecule type" value="Genomic_DNA"/>
</dbReference>
<evidence type="ECO:0000256" key="3">
    <source>
        <dbReference type="ARBA" id="ARBA00022448"/>
    </source>
</evidence>
<dbReference type="SUPFAM" id="SSF141729">
    <property type="entry name" value="FimD N-terminal domain-like"/>
    <property type="match status" value="1"/>
</dbReference>
<feature type="domain" description="PapC N-terminal" evidence="12">
    <location>
        <begin position="36"/>
        <end position="179"/>
    </location>
</feature>
<comment type="subcellular location">
    <subcellularLocation>
        <location evidence="1 9">Cell outer membrane</location>
        <topology evidence="1 9">Multi-pass membrane protein</topology>
    </subcellularLocation>
</comment>
<evidence type="ECO:0000256" key="7">
    <source>
        <dbReference type="ARBA" id="ARBA00023136"/>
    </source>
</evidence>